<protein>
    <recommendedName>
        <fullName evidence="2">Amine oxidase domain-containing protein</fullName>
    </recommendedName>
</protein>
<sequence>MKVAVVGSGVSGLGATWLLNEYSDHEVHLYESDYRLGGHANTVHYLPKGKVWGEGVDVDTCPYLMYARQIVFNPSTYPNFLRFLQLYPPSKETRHNLLPSWIHHKEKAAANTGEEKGIQILPTEMTFSISRDGGVFEWAGKNLATVFCQARRLVDPQMWRMIYDILRFNVCSRRMLLKAPDSQRREISIGEYLQTEGYSAAFRNNYLIPMTAAIWSTPPNSCFLDFPARTLIQFLYNHHLLQITGKPSWLTIKGGSHNYVNKILAKLPQEQLHLSSPVDSVKNIEYQDGRNPQVVLTTKSGQETTYDHVILACHSDTVLEILRNGGITDEEERILSQFEWNRNEAILHSDVKLMPRNKKAWSCWNYLSFTKAVSADTRSDDRNGTSDSDENLYLQKEATLGESRVEINEVSLFMFSHPRLFTGHVSNYVRQLADRIDGMNDLQHLPESRYGPILVTLNPPFEPDEDKIAGRWKYDHPVLDTKAVRAQNEMYKIQNTRSISYAGAYLKYGFHEDGFTSGLLAACSIDDDQKSLPSAMAFTSTLSSMSIPIRRLTVRPPFDIQHADHHVQLSRQGSGNTFYERASWVFDWFEQSGIRQLVGLIGTIMLTILGWLLGIRNV</sequence>
<evidence type="ECO:0000313" key="3">
    <source>
        <dbReference type="EMBL" id="PPQ94348.1"/>
    </source>
</evidence>
<keyword evidence="1" id="KW-0472">Membrane</keyword>
<dbReference type="FunFam" id="1.10.405.20:FF:000001">
    <property type="entry name" value="Amine oxidase"/>
    <property type="match status" value="1"/>
</dbReference>
<gene>
    <name evidence="3" type="ORF">CVT25_000404</name>
</gene>
<keyword evidence="1" id="KW-1133">Transmembrane helix</keyword>
<evidence type="ECO:0000259" key="2">
    <source>
        <dbReference type="Pfam" id="PF01593"/>
    </source>
</evidence>
<comment type="caution">
    <text evidence="3">The sequence shown here is derived from an EMBL/GenBank/DDBJ whole genome shotgun (WGS) entry which is preliminary data.</text>
</comment>
<proteinExistence type="predicted"/>
<reference evidence="3 4" key="1">
    <citation type="journal article" date="2018" name="Evol. Lett.">
        <title>Horizontal gene cluster transfer increased hallucinogenic mushroom diversity.</title>
        <authorList>
            <person name="Reynolds H.T."/>
            <person name="Vijayakumar V."/>
            <person name="Gluck-Thaler E."/>
            <person name="Korotkin H.B."/>
            <person name="Matheny P.B."/>
            <person name="Slot J.C."/>
        </authorList>
    </citation>
    <scope>NUCLEOTIDE SEQUENCE [LARGE SCALE GENOMIC DNA]</scope>
    <source>
        <strain evidence="3 4">2631</strain>
    </source>
</reference>
<dbReference type="InParanoid" id="A0A409XUE0"/>
<keyword evidence="1" id="KW-0812">Transmembrane</keyword>
<dbReference type="InterPro" id="IPR050464">
    <property type="entry name" value="Zeta_carotene_desat/Oxidored"/>
</dbReference>
<dbReference type="Proteomes" id="UP000283269">
    <property type="component" value="Unassembled WGS sequence"/>
</dbReference>
<dbReference type="InterPro" id="IPR002937">
    <property type="entry name" value="Amino_oxidase"/>
</dbReference>
<dbReference type="InterPro" id="IPR036188">
    <property type="entry name" value="FAD/NAD-bd_sf"/>
</dbReference>
<organism evidence="3 4">
    <name type="scientific">Psilocybe cyanescens</name>
    <dbReference type="NCBI Taxonomy" id="93625"/>
    <lineage>
        <taxon>Eukaryota</taxon>
        <taxon>Fungi</taxon>
        <taxon>Dikarya</taxon>
        <taxon>Basidiomycota</taxon>
        <taxon>Agaricomycotina</taxon>
        <taxon>Agaricomycetes</taxon>
        <taxon>Agaricomycetidae</taxon>
        <taxon>Agaricales</taxon>
        <taxon>Agaricineae</taxon>
        <taxon>Strophariaceae</taxon>
        <taxon>Psilocybe</taxon>
    </lineage>
</organism>
<dbReference type="STRING" id="93625.A0A409XUE0"/>
<evidence type="ECO:0000313" key="4">
    <source>
        <dbReference type="Proteomes" id="UP000283269"/>
    </source>
</evidence>
<dbReference type="Pfam" id="PF01593">
    <property type="entry name" value="Amino_oxidase"/>
    <property type="match status" value="1"/>
</dbReference>
<dbReference type="OrthoDB" id="5977668at2759"/>
<name>A0A409XUE0_PSICY</name>
<evidence type="ECO:0000256" key="1">
    <source>
        <dbReference type="SAM" id="Phobius"/>
    </source>
</evidence>
<dbReference type="Gene3D" id="1.10.405.20">
    <property type="match status" value="1"/>
</dbReference>
<keyword evidence="4" id="KW-1185">Reference proteome</keyword>
<dbReference type="Gene3D" id="3.40.50.720">
    <property type="entry name" value="NAD(P)-binding Rossmann-like Domain"/>
    <property type="match status" value="1"/>
</dbReference>
<feature type="transmembrane region" description="Helical" evidence="1">
    <location>
        <begin position="597"/>
        <end position="615"/>
    </location>
</feature>
<dbReference type="AlphaFoldDB" id="A0A409XUE0"/>
<dbReference type="EMBL" id="NHYD01000372">
    <property type="protein sequence ID" value="PPQ94348.1"/>
    <property type="molecule type" value="Genomic_DNA"/>
</dbReference>
<feature type="domain" description="Amine oxidase" evidence="2">
    <location>
        <begin position="236"/>
        <end position="319"/>
    </location>
</feature>
<dbReference type="SUPFAM" id="SSF51905">
    <property type="entry name" value="FAD/NAD(P)-binding domain"/>
    <property type="match status" value="1"/>
</dbReference>
<dbReference type="GO" id="GO:0016491">
    <property type="term" value="F:oxidoreductase activity"/>
    <property type="evidence" value="ECO:0007669"/>
    <property type="project" value="InterPro"/>
</dbReference>
<dbReference type="Pfam" id="PF13450">
    <property type="entry name" value="NAD_binding_8"/>
    <property type="match status" value="1"/>
</dbReference>
<dbReference type="PANTHER" id="PTHR42923:SF17">
    <property type="entry name" value="AMINE OXIDASE DOMAIN-CONTAINING PROTEIN"/>
    <property type="match status" value="1"/>
</dbReference>
<accession>A0A409XUE0</accession>
<dbReference type="PANTHER" id="PTHR42923">
    <property type="entry name" value="PROTOPORPHYRINOGEN OXIDASE"/>
    <property type="match status" value="1"/>
</dbReference>
<dbReference type="Gene3D" id="3.50.50.60">
    <property type="entry name" value="FAD/NAD(P)-binding domain"/>
    <property type="match status" value="1"/>
</dbReference>